<dbReference type="CDD" id="cd03496">
    <property type="entry name" value="SQR_TypeC_CybS"/>
    <property type="match status" value="1"/>
</dbReference>
<proteinExistence type="inferred from homology"/>
<evidence type="ECO:0000256" key="1">
    <source>
        <dbReference type="ARBA" id="ARBA00004448"/>
    </source>
</evidence>
<keyword evidence="4" id="KW-0812">Transmembrane</keyword>
<evidence type="ECO:0000256" key="7">
    <source>
        <dbReference type="ARBA" id="ARBA00022989"/>
    </source>
</evidence>
<feature type="binding site" evidence="10">
    <location>
        <position position="158"/>
    </location>
    <ligand>
        <name>a ubiquinone</name>
        <dbReference type="ChEBI" id="CHEBI:16389"/>
        <note>ligand shared with IP/SDHB</note>
    </ligand>
</feature>
<sequence>MMNLPLAPQSEAPKIIDPTQVESTKIDNTSMNNDTVCMHTVHHAIVDNTTFPSSSRHNPVYRTAEVTFPTPDPVQGSYLWTFERSLSIALVPLTAAQIVVGAHPLTDALLGVVLPLHCHLGMDAVITDLVQCINYWFASPTGPLCATRCVSFQCPTDYLPERRNARLHKVASWGMRLATVGVLIGCYNINTEDVGMTELIKKVWSA</sequence>
<dbReference type="GO" id="GO:0006099">
    <property type="term" value="P:tricarboxylic acid cycle"/>
    <property type="evidence" value="ECO:0007669"/>
    <property type="project" value="TreeGrafter"/>
</dbReference>
<dbReference type="EMBL" id="RBNJ01001598">
    <property type="protein sequence ID" value="RUS32996.1"/>
    <property type="molecule type" value="Genomic_DNA"/>
</dbReference>
<protein>
    <recommendedName>
        <fullName evidence="12">Succinate dehydrogenase [ubiquinone] cytochrome b small subunit</fullName>
    </recommendedName>
</protein>
<keyword evidence="5 12" id="KW-0999">Mitochondrion inner membrane</keyword>
<dbReference type="Proteomes" id="UP000274822">
    <property type="component" value="Unassembled WGS sequence"/>
</dbReference>
<dbReference type="AlphaFoldDB" id="A0A433QTB9"/>
<evidence type="ECO:0000256" key="5">
    <source>
        <dbReference type="ARBA" id="ARBA00022792"/>
    </source>
</evidence>
<dbReference type="Pfam" id="PF05328">
    <property type="entry name" value="CybS"/>
    <property type="match status" value="2"/>
</dbReference>
<dbReference type="GO" id="GO:0048039">
    <property type="term" value="F:ubiquinone binding"/>
    <property type="evidence" value="ECO:0007669"/>
    <property type="project" value="TreeGrafter"/>
</dbReference>
<evidence type="ECO:0000256" key="2">
    <source>
        <dbReference type="ARBA" id="ARBA00007294"/>
    </source>
</evidence>
<reference evidence="13 14" key="1">
    <citation type="journal article" date="2018" name="New Phytol.">
        <title>Phylogenomics of Endogonaceae and evolution of mycorrhizas within Mucoromycota.</title>
        <authorList>
            <person name="Chang Y."/>
            <person name="Desiro A."/>
            <person name="Na H."/>
            <person name="Sandor L."/>
            <person name="Lipzen A."/>
            <person name="Clum A."/>
            <person name="Barry K."/>
            <person name="Grigoriev I.V."/>
            <person name="Martin F.M."/>
            <person name="Stajich J.E."/>
            <person name="Smith M.E."/>
            <person name="Bonito G."/>
            <person name="Spatafora J.W."/>
        </authorList>
    </citation>
    <scope>NUCLEOTIDE SEQUENCE [LARGE SCALE GENOMIC DNA]</scope>
    <source>
        <strain evidence="13 14">AD002</strain>
    </source>
</reference>
<dbReference type="PANTHER" id="PTHR13337:SF2">
    <property type="entry name" value="SUCCINATE DEHYDROGENASE [UBIQUINONE] CYTOCHROME B SMALL SUBUNIT, MITOCHONDRIAL"/>
    <property type="match status" value="1"/>
</dbReference>
<feature type="binding site" description="axial binding residue" evidence="11">
    <location>
        <position position="117"/>
    </location>
    <ligand>
        <name>heme b</name>
        <dbReference type="ChEBI" id="CHEBI:60344"/>
        <note>ligand shared with SDHC</note>
    </ligand>
    <ligandPart>
        <name>Fe</name>
        <dbReference type="ChEBI" id="CHEBI:18248"/>
    </ligandPart>
</feature>
<keyword evidence="11" id="KW-0479">Metal-binding</keyword>
<evidence type="ECO:0000256" key="10">
    <source>
        <dbReference type="PIRSR" id="PIRSR607992-1"/>
    </source>
</evidence>
<dbReference type="GO" id="GO:0020037">
    <property type="term" value="F:heme binding"/>
    <property type="evidence" value="ECO:0007669"/>
    <property type="project" value="TreeGrafter"/>
</dbReference>
<evidence type="ECO:0000256" key="3">
    <source>
        <dbReference type="ARBA" id="ARBA00022448"/>
    </source>
</evidence>
<gene>
    <name evidence="13" type="ORF">BC938DRAFT_473569</name>
</gene>
<keyword evidence="6 12" id="KW-0809">Transit peptide</keyword>
<dbReference type="InterPro" id="IPR034804">
    <property type="entry name" value="SQR/QFR_C/D"/>
</dbReference>
<keyword evidence="7" id="KW-1133">Transmembrane helix</keyword>
<comment type="subcellular location">
    <subcellularLocation>
        <location evidence="1 12">Mitochondrion inner membrane</location>
        <topology evidence="1 12">Multi-pass membrane protein</topology>
    </subcellularLocation>
</comment>
<evidence type="ECO:0000256" key="8">
    <source>
        <dbReference type="ARBA" id="ARBA00023128"/>
    </source>
</evidence>
<evidence type="ECO:0000256" key="11">
    <source>
        <dbReference type="PIRSR" id="PIRSR607992-2"/>
    </source>
</evidence>
<comment type="caution">
    <text evidence="13">The sequence shown here is derived from an EMBL/GenBank/DDBJ whole genome shotgun (WGS) entry which is preliminary data.</text>
</comment>
<dbReference type="PANTHER" id="PTHR13337">
    <property type="entry name" value="SUCCINATE DEHYDROGENASE"/>
    <property type="match status" value="1"/>
</dbReference>
<dbReference type="InterPro" id="IPR007992">
    <property type="entry name" value="CybS"/>
</dbReference>
<name>A0A433QTB9_9FUNG</name>
<evidence type="ECO:0000256" key="6">
    <source>
        <dbReference type="ARBA" id="ARBA00022946"/>
    </source>
</evidence>
<dbReference type="GO" id="GO:0046872">
    <property type="term" value="F:metal ion binding"/>
    <property type="evidence" value="ECO:0007669"/>
    <property type="project" value="UniProtKB-KW"/>
</dbReference>
<evidence type="ECO:0000256" key="4">
    <source>
        <dbReference type="ARBA" id="ARBA00022692"/>
    </source>
</evidence>
<dbReference type="GO" id="GO:0006121">
    <property type="term" value="P:mitochondrial electron transport, succinate to ubiquinone"/>
    <property type="evidence" value="ECO:0007669"/>
    <property type="project" value="TreeGrafter"/>
</dbReference>
<comment type="similarity">
    <text evidence="2 12">Belongs to the CybS family.</text>
</comment>
<evidence type="ECO:0000313" key="14">
    <source>
        <dbReference type="Proteomes" id="UP000274822"/>
    </source>
</evidence>
<dbReference type="Gene3D" id="1.20.1300.10">
    <property type="entry name" value="Fumarate reductase/succinate dehydrogenase, transmembrane subunit"/>
    <property type="match status" value="1"/>
</dbReference>
<evidence type="ECO:0000256" key="12">
    <source>
        <dbReference type="RuleBase" id="RU364031"/>
    </source>
</evidence>
<keyword evidence="3" id="KW-0813">Transport</keyword>
<accession>A0A433QTB9</accession>
<evidence type="ECO:0000256" key="9">
    <source>
        <dbReference type="ARBA" id="ARBA00023136"/>
    </source>
</evidence>
<keyword evidence="8 12" id="KW-0496">Mitochondrion</keyword>
<keyword evidence="11" id="KW-0408">Iron</keyword>
<dbReference type="GO" id="GO:0005743">
    <property type="term" value="C:mitochondrial inner membrane"/>
    <property type="evidence" value="ECO:0007669"/>
    <property type="project" value="UniProtKB-SubCell"/>
</dbReference>
<keyword evidence="14" id="KW-1185">Reference proteome</keyword>
<organism evidence="13 14">
    <name type="scientific">Jimgerdemannia flammicorona</name>
    <dbReference type="NCBI Taxonomy" id="994334"/>
    <lineage>
        <taxon>Eukaryota</taxon>
        <taxon>Fungi</taxon>
        <taxon>Fungi incertae sedis</taxon>
        <taxon>Mucoromycota</taxon>
        <taxon>Mucoromycotina</taxon>
        <taxon>Endogonomycetes</taxon>
        <taxon>Endogonales</taxon>
        <taxon>Endogonaceae</taxon>
        <taxon>Jimgerdemannia</taxon>
    </lineage>
</organism>
<keyword evidence="9 12" id="KW-0472">Membrane</keyword>
<evidence type="ECO:0000313" key="13">
    <source>
        <dbReference type="EMBL" id="RUS32996.1"/>
    </source>
</evidence>